<evidence type="ECO:0000313" key="2">
    <source>
        <dbReference type="EMBL" id="KAF7567365.1"/>
    </source>
</evidence>
<dbReference type="AlphaFoldDB" id="A0A2W1E4N7"/>
<reference evidence="5" key="4">
    <citation type="journal article" date="2022" name="Microb. Genom.">
        <title>A global pangenome for the wheat fungal pathogen Pyrenophora tritici-repentis and prediction of effector protein structural homology.</title>
        <authorList>
            <person name="Moolhuijzen P.M."/>
            <person name="See P.T."/>
            <person name="Shi G."/>
            <person name="Powell H.R."/>
            <person name="Cockram J."/>
            <person name="Jorgensen L.N."/>
            <person name="Benslimane H."/>
            <person name="Strelkov S.E."/>
            <person name="Turner J."/>
            <person name="Liu Z."/>
            <person name="Moffat C.S."/>
        </authorList>
    </citation>
    <scope>NUCLEOTIDE SEQUENCE [LARGE SCALE GENOMIC DNA]</scope>
</reference>
<dbReference type="EMBL" id="NRDI02000006">
    <property type="protein sequence ID" value="KAI1515421.1"/>
    <property type="molecule type" value="Genomic_DNA"/>
</dbReference>
<gene>
    <name evidence="3" type="ORF">Ptr86124_005422</name>
    <name evidence="2" type="ORF">PtrM4_139560</name>
</gene>
<reference evidence="3" key="2">
    <citation type="submission" date="2021-05" db="EMBL/GenBank/DDBJ databases">
        <authorList>
            <person name="Moolhuijzen P.M."/>
            <person name="Moffat C.S."/>
        </authorList>
    </citation>
    <scope>NUCLEOTIDE SEQUENCE</scope>
    <source>
        <strain evidence="3">86-124</strain>
    </source>
</reference>
<evidence type="ECO:0000313" key="3">
    <source>
        <dbReference type="EMBL" id="KAI1515421.1"/>
    </source>
</evidence>
<organism evidence="2 4">
    <name type="scientific">Pyrenophora tritici-repentis</name>
    <dbReference type="NCBI Taxonomy" id="45151"/>
    <lineage>
        <taxon>Eukaryota</taxon>
        <taxon>Fungi</taxon>
        <taxon>Dikarya</taxon>
        <taxon>Ascomycota</taxon>
        <taxon>Pezizomycotina</taxon>
        <taxon>Dothideomycetes</taxon>
        <taxon>Pleosporomycetidae</taxon>
        <taxon>Pleosporales</taxon>
        <taxon>Pleosporineae</taxon>
        <taxon>Pleosporaceae</taxon>
        <taxon>Pyrenophora</taxon>
    </lineage>
</organism>
<comment type="caution">
    <text evidence="2">The sequence shown here is derived from an EMBL/GenBank/DDBJ whole genome shotgun (WGS) entry which is preliminary data.</text>
</comment>
<accession>A0A2W1E4N7</accession>
<evidence type="ECO:0000256" key="1">
    <source>
        <dbReference type="SAM" id="SignalP"/>
    </source>
</evidence>
<dbReference type="EMBL" id="NQIK02000008">
    <property type="protein sequence ID" value="KAF7567365.1"/>
    <property type="molecule type" value="Genomic_DNA"/>
</dbReference>
<keyword evidence="5" id="KW-1185">Reference proteome</keyword>
<keyword evidence="1" id="KW-0732">Signal</keyword>
<name>A0A2W1E4N7_9PLEO</name>
<evidence type="ECO:0000313" key="5">
    <source>
        <dbReference type="Proteomes" id="UP000249757"/>
    </source>
</evidence>
<dbReference type="OrthoDB" id="10323125at2759"/>
<reference evidence="3" key="3">
    <citation type="journal article" date="2022" name="bioRxiv">
        <title>A global pangenome for the wheat fungal pathogen Pyrenophora tritici-repentis and prediction of effector protein structural homology.</title>
        <authorList>
            <person name="Moolhuijzen P."/>
            <person name="See P.T."/>
            <person name="Shi G."/>
            <person name="Powell H.R."/>
            <person name="Cockram J."/>
            <person name="Jorgensen L.N."/>
            <person name="Benslimane H."/>
            <person name="Strelkov S.E."/>
            <person name="Turner J."/>
            <person name="Liu Z."/>
            <person name="Moffat C.S."/>
        </authorList>
    </citation>
    <scope>NUCLEOTIDE SEQUENCE</scope>
    <source>
        <strain evidence="3">86-124</strain>
    </source>
</reference>
<proteinExistence type="predicted"/>
<protein>
    <submittedName>
        <fullName evidence="2">MBT domain containing protein</fullName>
    </submittedName>
</protein>
<evidence type="ECO:0000313" key="4">
    <source>
        <dbReference type="Proteomes" id="UP000245464"/>
    </source>
</evidence>
<reference evidence="2" key="1">
    <citation type="journal article" date="2018" name="BMC Genomics">
        <title>Comparative genomics of the wheat fungal pathogen Pyrenophora tritici-repentis reveals chromosomal variations and genome plasticity.</title>
        <authorList>
            <person name="Moolhuijzen P."/>
            <person name="See P.T."/>
            <person name="Hane J.K."/>
            <person name="Shi G."/>
            <person name="Liu Z."/>
            <person name="Oliver R.P."/>
            <person name="Moffat C.S."/>
        </authorList>
    </citation>
    <scope>NUCLEOTIDE SEQUENCE [LARGE SCALE GENOMIC DNA]</scope>
    <source>
        <strain evidence="2">M4</strain>
    </source>
</reference>
<sequence>MMLSTIALALAATASAAASGGPTAPPHGMYGYWDIKLNQGSSPDSLFLVTAYYNDGAYTFPDGYGTTCIYDPSADPPLTSGHDCDKLGLDWTYENSTLTIKQTITIDGEQWTFVGSQYPVTVQNEYFYMNVTSATVL</sequence>
<dbReference type="Proteomes" id="UP000245464">
    <property type="component" value="Chromosome 8"/>
</dbReference>
<dbReference type="Proteomes" id="UP000249757">
    <property type="component" value="Unassembled WGS sequence"/>
</dbReference>
<feature type="signal peptide" evidence="1">
    <location>
        <begin position="1"/>
        <end position="16"/>
    </location>
</feature>
<feature type="chain" id="PRO_5042700931" evidence="1">
    <location>
        <begin position="17"/>
        <end position="137"/>
    </location>
</feature>